<dbReference type="AlphaFoldDB" id="A0A0C2WN31"/>
<evidence type="ECO:0000256" key="9">
    <source>
        <dbReference type="HAMAP-Rule" id="MF_00161"/>
    </source>
</evidence>
<sequence>MPIVYILISLCALVGIDQAIKIWISANISETSSTTIIPGVLSITNLHNSGAAWSILEGQQWLFSIITLVAVVAIVYFMIKLKGRKLYLTSTTILLAGILGNFINRFLQGYVVDMFQVDFINFPVFNFADICITFGIILLFFAILRDGDLD</sequence>
<dbReference type="PATRIC" id="fig|148814.10.peg.681"/>
<feature type="active site" evidence="9">
    <location>
        <position position="113"/>
    </location>
</feature>
<keyword evidence="7 9" id="KW-1133">Transmembrane helix</keyword>
<keyword evidence="5 9" id="KW-0064">Aspartyl protease</keyword>
<dbReference type="Pfam" id="PF01252">
    <property type="entry name" value="Peptidase_A8"/>
    <property type="match status" value="1"/>
</dbReference>
<feature type="transmembrane region" description="Helical" evidence="9">
    <location>
        <begin position="124"/>
        <end position="144"/>
    </location>
</feature>
<feature type="transmembrane region" description="Helical" evidence="9">
    <location>
        <begin position="86"/>
        <end position="104"/>
    </location>
</feature>
<dbReference type="GO" id="GO:0005886">
    <property type="term" value="C:plasma membrane"/>
    <property type="evidence" value="ECO:0007669"/>
    <property type="project" value="UniProtKB-SubCell"/>
</dbReference>
<comment type="subcellular location">
    <subcellularLocation>
        <location evidence="9">Cell membrane</location>
        <topology evidence="9">Multi-pass membrane protein</topology>
    </subcellularLocation>
</comment>
<dbReference type="RefSeq" id="WP_034533602.1">
    <property type="nucleotide sequence ID" value="NZ_BAABVW010000118.1"/>
</dbReference>
<organism evidence="11 12">
    <name type="scientific">Apilactobacillus kunkeei</name>
    <dbReference type="NCBI Taxonomy" id="148814"/>
    <lineage>
        <taxon>Bacteria</taxon>
        <taxon>Bacillati</taxon>
        <taxon>Bacillota</taxon>
        <taxon>Bacilli</taxon>
        <taxon>Lactobacillales</taxon>
        <taxon>Lactobacillaceae</taxon>
        <taxon>Apilactobacillus</taxon>
    </lineage>
</organism>
<dbReference type="NCBIfam" id="TIGR00077">
    <property type="entry name" value="lspA"/>
    <property type="match status" value="1"/>
</dbReference>
<dbReference type="EC" id="3.4.23.36" evidence="9"/>
<comment type="pathway">
    <text evidence="9">Protein modification; lipoprotein biosynthesis (signal peptide cleavage).</text>
</comment>
<evidence type="ECO:0000256" key="2">
    <source>
        <dbReference type="ARBA" id="ARBA00022475"/>
    </source>
</evidence>
<comment type="function">
    <text evidence="9">This protein specifically catalyzes the removal of signal peptides from prolipoproteins.</text>
</comment>
<dbReference type="UniPathway" id="UPA00665"/>
<dbReference type="PRINTS" id="PR00781">
    <property type="entry name" value="LIPOSIGPTASE"/>
</dbReference>
<feature type="transmembrane region" description="Helical" evidence="9">
    <location>
        <begin position="61"/>
        <end position="79"/>
    </location>
</feature>
<evidence type="ECO:0000313" key="11">
    <source>
        <dbReference type="EMBL" id="KOY76167.1"/>
    </source>
</evidence>
<dbReference type="InterPro" id="IPR001872">
    <property type="entry name" value="Peptidase_A8"/>
</dbReference>
<evidence type="ECO:0000313" key="12">
    <source>
        <dbReference type="Proteomes" id="UP000037778"/>
    </source>
</evidence>
<evidence type="ECO:0000256" key="4">
    <source>
        <dbReference type="ARBA" id="ARBA00022692"/>
    </source>
</evidence>
<keyword evidence="8 9" id="KW-0472">Membrane</keyword>
<comment type="caution">
    <text evidence="9">Lacks conserved residue(s) required for the propagation of feature annotation.</text>
</comment>
<keyword evidence="12" id="KW-1185">Reference proteome</keyword>
<proteinExistence type="inferred from homology"/>
<dbReference type="Proteomes" id="UP000037778">
    <property type="component" value="Unassembled WGS sequence"/>
</dbReference>
<dbReference type="HAMAP" id="MF_00161">
    <property type="entry name" value="LspA"/>
    <property type="match status" value="1"/>
</dbReference>
<comment type="caution">
    <text evidence="11">The sequence shown here is derived from an EMBL/GenBank/DDBJ whole genome shotgun (WGS) entry which is preliminary data.</text>
</comment>
<keyword evidence="3 9" id="KW-0645">Protease</keyword>
<keyword evidence="2 9" id="KW-1003">Cell membrane</keyword>
<evidence type="ECO:0000256" key="8">
    <source>
        <dbReference type="ARBA" id="ARBA00023136"/>
    </source>
</evidence>
<evidence type="ECO:0000256" key="6">
    <source>
        <dbReference type="ARBA" id="ARBA00022801"/>
    </source>
</evidence>
<keyword evidence="11" id="KW-0449">Lipoprotein</keyword>
<dbReference type="PANTHER" id="PTHR33695:SF1">
    <property type="entry name" value="LIPOPROTEIN SIGNAL PEPTIDASE"/>
    <property type="match status" value="1"/>
</dbReference>
<name>A0A0C2WN31_9LACO</name>
<comment type="similarity">
    <text evidence="1 9 10">Belongs to the peptidase A8 family.</text>
</comment>
<dbReference type="PANTHER" id="PTHR33695">
    <property type="entry name" value="LIPOPROTEIN SIGNAL PEPTIDASE"/>
    <property type="match status" value="1"/>
</dbReference>
<comment type="catalytic activity">
    <reaction evidence="9">
        <text>Release of signal peptides from bacterial membrane prolipoproteins. Hydrolyzes -Xaa-Yaa-Zaa-|-(S,diacylglyceryl)Cys-, in which Xaa is hydrophobic (preferably Leu), and Yaa (Ala or Ser) and Zaa (Gly or Ala) have small, neutral side chains.</text>
        <dbReference type="EC" id="3.4.23.36"/>
    </reaction>
</comment>
<gene>
    <name evidence="9 11" type="primary">lspA</name>
    <name evidence="11" type="ORF">RZ71_06140</name>
</gene>
<evidence type="ECO:0000256" key="7">
    <source>
        <dbReference type="ARBA" id="ARBA00022989"/>
    </source>
</evidence>
<reference evidence="11 12" key="1">
    <citation type="journal article" date="2015" name="Genome Biol. Evol.">
        <title>Functionally Structured Genomes in Lactobacillus kunkeei Colonizing the Honey Crop and Food Products of Honeybees and Stingless Bees.</title>
        <authorList>
            <person name="Tamarit D."/>
            <person name="Ellegaard K.M."/>
            <person name="Wikander J."/>
            <person name="Olofsson T."/>
            <person name="Vasquez A."/>
            <person name="Andersson S.G."/>
        </authorList>
    </citation>
    <scope>NUCLEOTIDE SEQUENCE [LARGE SCALE GENOMIC DNA]</scope>
    <source>
        <strain evidence="11 12">LAko</strain>
    </source>
</reference>
<keyword evidence="4 9" id="KW-0812">Transmembrane</keyword>
<dbReference type="GO" id="GO:0004190">
    <property type="term" value="F:aspartic-type endopeptidase activity"/>
    <property type="evidence" value="ECO:0007669"/>
    <property type="project" value="UniProtKB-UniRule"/>
</dbReference>
<accession>A0A0C2WN31</accession>
<dbReference type="EMBL" id="JXCY01000006">
    <property type="protein sequence ID" value="KOY76167.1"/>
    <property type="molecule type" value="Genomic_DNA"/>
</dbReference>
<feature type="active site" evidence="9">
    <location>
        <position position="129"/>
    </location>
</feature>
<protein>
    <recommendedName>
        <fullName evidence="9">Lipoprotein signal peptidase</fullName>
        <ecNumber evidence="9">3.4.23.36</ecNumber>
    </recommendedName>
    <alternativeName>
        <fullName evidence="9">Prolipoprotein signal peptidase</fullName>
    </alternativeName>
    <alternativeName>
        <fullName evidence="9">Signal peptidase II</fullName>
        <shortName evidence="9">SPase II</shortName>
    </alternativeName>
</protein>
<evidence type="ECO:0000256" key="1">
    <source>
        <dbReference type="ARBA" id="ARBA00006139"/>
    </source>
</evidence>
<dbReference type="GO" id="GO:0006508">
    <property type="term" value="P:proteolysis"/>
    <property type="evidence" value="ECO:0007669"/>
    <property type="project" value="UniProtKB-KW"/>
</dbReference>
<evidence type="ECO:0000256" key="3">
    <source>
        <dbReference type="ARBA" id="ARBA00022670"/>
    </source>
</evidence>
<evidence type="ECO:0000256" key="10">
    <source>
        <dbReference type="RuleBase" id="RU004181"/>
    </source>
</evidence>
<evidence type="ECO:0000256" key="5">
    <source>
        <dbReference type="ARBA" id="ARBA00022750"/>
    </source>
</evidence>
<keyword evidence="6 9" id="KW-0378">Hydrolase</keyword>